<proteinExistence type="predicted"/>
<name>A0A803PI02_CANSA</name>
<organism evidence="2 3">
    <name type="scientific">Cannabis sativa</name>
    <name type="common">Hemp</name>
    <name type="synonym">Marijuana</name>
    <dbReference type="NCBI Taxonomy" id="3483"/>
    <lineage>
        <taxon>Eukaryota</taxon>
        <taxon>Viridiplantae</taxon>
        <taxon>Streptophyta</taxon>
        <taxon>Embryophyta</taxon>
        <taxon>Tracheophyta</taxon>
        <taxon>Spermatophyta</taxon>
        <taxon>Magnoliopsida</taxon>
        <taxon>eudicotyledons</taxon>
        <taxon>Gunneridae</taxon>
        <taxon>Pentapetalae</taxon>
        <taxon>rosids</taxon>
        <taxon>fabids</taxon>
        <taxon>Rosales</taxon>
        <taxon>Cannabaceae</taxon>
        <taxon>Cannabis</taxon>
    </lineage>
</organism>
<dbReference type="Proteomes" id="UP000596661">
    <property type="component" value="Chromosome 4"/>
</dbReference>
<dbReference type="PANTHER" id="PTHR34835">
    <property type="entry name" value="OS07G0283600 PROTEIN-RELATED"/>
    <property type="match status" value="1"/>
</dbReference>
<keyword evidence="3" id="KW-1185">Reference proteome</keyword>
<feature type="region of interest" description="Disordered" evidence="1">
    <location>
        <begin position="221"/>
        <end position="245"/>
    </location>
</feature>
<reference evidence="2" key="2">
    <citation type="submission" date="2021-03" db="UniProtKB">
        <authorList>
            <consortium name="EnsemblPlants"/>
        </authorList>
    </citation>
    <scope>IDENTIFICATION</scope>
</reference>
<sequence length="313" mass="34898">MHSKEKKQSVLSDGDMPSDAYSDSCNDSLDSNVQTTIELPKTVQFFDFYSLLRVNARLNDKQKKTVRAVGFGSFLEMNIDKIKGSLIYHVMDSLDIGGKVLNMNGTLHVLEPKDVERVMGIKDGGTPINLTHCDIEDPYQELLLGPDKLCKLNDLEVLLGNSAADDAIFIMGYVLYVVGAILCPTSGVRVKNTYLSVRLNDIPDQCRVEVRKQLMELQNTGGVKQKFDDNPPTRGRDEAGGAVGSDNAKDYSLMLLGHLGNTQEAKESKSELLELVVEKISKFPKEEVAWKDFETTNRLKLCAFNLKEEKDEQ</sequence>
<dbReference type="EMBL" id="UZAU01000364">
    <property type="status" value="NOT_ANNOTATED_CDS"/>
    <property type="molecule type" value="Genomic_DNA"/>
</dbReference>
<dbReference type="AlphaFoldDB" id="A0A803PI02"/>
<accession>A0A803PI02</accession>
<feature type="region of interest" description="Disordered" evidence="1">
    <location>
        <begin position="1"/>
        <end position="27"/>
    </location>
</feature>
<feature type="compositionally biased region" description="Basic and acidic residues" evidence="1">
    <location>
        <begin position="225"/>
        <end position="239"/>
    </location>
</feature>
<evidence type="ECO:0000313" key="2">
    <source>
        <dbReference type="EnsemblPlants" id="cds.evm.model.04.577"/>
    </source>
</evidence>
<protein>
    <submittedName>
        <fullName evidence="2">Uncharacterized protein</fullName>
    </submittedName>
</protein>
<dbReference type="Gramene" id="evm.model.04.577">
    <property type="protein sequence ID" value="cds.evm.model.04.577"/>
    <property type="gene ID" value="evm.TU.04.577"/>
</dbReference>
<dbReference type="EnsemblPlants" id="evm.model.04.577">
    <property type="protein sequence ID" value="cds.evm.model.04.577"/>
    <property type="gene ID" value="evm.TU.04.577"/>
</dbReference>
<evidence type="ECO:0000313" key="3">
    <source>
        <dbReference type="Proteomes" id="UP000596661"/>
    </source>
</evidence>
<evidence type="ECO:0000256" key="1">
    <source>
        <dbReference type="SAM" id="MobiDB-lite"/>
    </source>
</evidence>
<reference evidence="2" key="1">
    <citation type="submission" date="2018-11" db="EMBL/GenBank/DDBJ databases">
        <authorList>
            <person name="Grassa J C."/>
        </authorList>
    </citation>
    <scope>NUCLEOTIDE SEQUENCE [LARGE SCALE GENOMIC DNA]</scope>
</reference>